<dbReference type="RefSeq" id="WP_107958740.1">
    <property type="nucleotide sequence ID" value="NZ_QAOG01000004.1"/>
</dbReference>
<accession>A0A2T5GKT4</accession>
<organism evidence="3 4">
    <name type="scientific">Sphingomonas aurantiaca</name>
    <dbReference type="NCBI Taxonomy" id="185949"/>
    <lineage>
        <taxon>Bacteria</taxon>
        <taxon>Pseudomonadati</taxon>
        <taxon>Pseudomonadota</taxon>
        <taxon>Alphaproteobacteria</taxon>
        <taxon>Sphingomonadales</taxon>
        <taxon>Sphingomonadaceae</taxon>
        <taxon>Sphingomonas</taxon>
    </lineage>
</organism>
<reference evidence="3 4" key="1">
    <citation type="submission" date="2018-04" db="EMBL/GenBank/DDBJ databases">
        <title>Genomic Encyclopedia of Type Strains, Phase III (KMG-III): the genomes of soil and plant-associated and newly described type strains.</title>
        <authorList>
            <person name="Whitman W."/>
        </authorList>
    </citation>
    <scope>NUCLEOTIDE SEQUENCE [LARGE SCALE GENOMIC DNA]</scope>
    <source>
        <strain evidence="3 4">MA101b</strain>
    </source>
</reference>
<keyword evidence="2" id="KW-0560">Oxidoreductase</keyword>
<dbReference type="PRINTS" id="PR00081">
    <property type="entry name" value="GDHRDH"/>
</dbReference>
<dbReference type="PROSITE" id="PS00061">
    <property type="entry name" value="ADH_SHORT"/>
    <property type="match status" value="1"/>
</dbReference>
<dbReference type="Proteomes" id="UP000244189">
    <property type="component" value="Unassembled WGS sequence"/>
</dbReference>
<evidence type="ECO:0000256" key="1">
    <source>
        <dbReference type="ARBA" id="ARBA00006484"/>
    </source>
</evidence>
<dbReference type="PANTHER" id="PTHR43639">
    <property type="entry name" value="OXIDOREDUCTASE, SHORT-CHAIN DEHYDROGENASE/REDUCTASE FAMILY (AFU_ORTHOLOGUE AFUA_5G02870)"/>
    <property type="match status" value="1"/>
</dbReference>
<dbReference type="InterPro" id="IPR002347">
    <property type="entry name" value="SDR_fam"/>
</dbReference>
<dbReference type="FunFam" id="3.40.50.720:FF:000084">
    <property type="entry name" value="Short-chain dehydrogenase reductase"/>
    <property type="match status" value="1"/>
</dbReference>
<comment type="similarity">
    <text evidence="1">Belongs to the short-chain dehydrogenases/reductases (SDR) family.</text>
</comment>
<sequence>MGVLDGKVALVIGGTRGIGAAISRRMVADGASVGIIYRSRANDAQRFENELRENGARVFTVPADVSDVTALDHAMDQIARHLGGLDILVSVAGTAIVGPLEAYADDAFDRSFALNVRAPFVAAKKAASLMAKGGRIITIGSIVADRMPGGGGTLYAASKAALGGMTRGLARDLGAREITANLVQPGPIDTERNPADGPNAALTRAPLAISRHGTADEVAGLVAYLASPEAGFVTGATYNIDGGWSA</sequence>
<dbReference type="PANTHER" id="PTHR43639:SF1">
    <property type="entry name" value="SHORT-CHAIN DEHYDROGENASE_REDUCTASE FAMILY PROTEIN"/>
    <property type="match status" value="1"/>
</dbReference>
<dbReference type="EMBL" id="QAOG01000004">
    <property type="protein sequence ID" value="PTQ59926.1"/>
    <property type="molecule type" value="Genomic_DNA"/>
</dbReference>
<dbReference type="InterPro" id="IPR020904">
    <property type="entry name" value="Sc_DH/Rdtase_CS"/>
</dbReference>
<dbReference type="InterPro" id="IPR036291">
    <property type="entry name" value="NAD(P)-bd_dom_sf"/>
</dbReference>
<proteinExistence type="inferred from homology"/>
<dbReference type="PRINTS" id="PR00080">
    <property type="entry name" value="SDRFAMILY"/>
</dbReference>
<name>A0A2T5GKT4_9SPHN</name>
<dbReference type="SUPFAM" id="SSF51735">
    <property type="entry name" value="NAD(P)-binding Rossmann-fold domains"/>
    <property type="match status" value="1"/>
</dbReference>
<dbReference type="AlphaFoldDB" id="A0A2T5GKT4"/>
<dbReference type="GO" id="GO:0016491">
    <property type="term" value="F:oxidoreductase activity"/>
    <property type="evidence" value="ECO:0007669"/>
    <property type="project" value="UniProtKB-KW"/>
</dbReference>
<evidence type="ECO:0000313" key="4">
    <source>
        <dbReference type="Proteomes" id="UP000244189"/>
    </source>
</evidence>
<dbReference type="Pfam" id="PF13561">
    <property type="entry name" value="adh_short_C2"/>
    <property type="match status" value="1"/>
</dbReference>
<dbReference type="Gene3D" id="3.40.50.720">
    <property type="entry name" value="NAD(P)-binding Rossmann-like Domain"/>
    <property type="match status" value="1"/>
</dbReference>
<evidence type="ECO:0000256" key="2">
    <source>
        <dbReference type="ARBA" id="ARBA00023002"/>
    </source>
</evidence>
<keyword evidence="4" id="KW-1185">Reference proteome</keyword>
<gene>
    <name evidence="3" type="ORF">C8J26_2781</name>
</gene>
<evidence type="ECO:0000313" key="3">
    <source>
        <dbReference type="EMBL" id="PTQ59926.1"/>
    </source>
</evidence>
<comment type="caution">
    <text evidence="3">The sequence shown here is derived from an EMBL/GenBank/DDBJ whole genome shotgun (WGS) entry which is preliminary data.</text>
</comment>
<protein>
    <submittedName>
        <fullName evidence="3">3-oxoacyl-[acyl-carrier protein] reductase</fullName>
    </submittedName>
</protein>